<proteinExistence type="predicted"/>
<reference evidence="2" key="1">
    <citation type="submission" date="2021-11" db="EMBL/GenBank/DDBJ databases">
        <title>BS-T2-15 a new species belonging to the Comamonadaceae family isolated from the soil of a French oak forest.</title>
        <authorList>
            <person name="Mieszkin S."/>
            <person name="Alain K."/>
        </authorList>
    </citation>
    <scope>NUCLEOTIDE SEQUENCE</scope>
    <source>
        <strain evidence="2">BS-T2-15</strain>
    </source>
</reference>
<feature type="compositionally biased region" description="Basic and acidic residues" evidence="1">
    <location>
        <begin position="174"/>
        <end position="185"/>
    </location>
</feature>
<organism evidence="2 3">
    <name type="scientific">Scleromatobacter humisilvae</name>
    <dbReference type="NCBI Taxonomy" id="2897159"/>
    <lineage>
        <taxon>Bacteria</taxon>
        <taxon>Pseudomonadati</taxon>
        <taxon>Pseudomonadota</taxon>
        <taxon>Betaproteobacteria</taxon>
        <taxon>Burkholderiales</taxon>
        <taxon>Sphaerotilaceae</taxon>
        <taxon>Scleromatobacter</taxon>
    </lineage>
</organism>
<evidence type="ECO:0000313" key="2">
    <source>
        <dbReference type="EMBL" id="MCK9684908.1"/>
    </source>
</evidence>
<dbReference type="Pfam" id="PF14412">
    <property type="entry name" value="AHH"/>
    <property type="match status" value="1"/>
</dbReference>
<protein>
    <submittedName>
        <fullName evidence="2">AHH domain-containing protein</fullName>
    </submittedName>
</protein>
<dbReference type="RefSeq" id="WP_275680930.1">
    <property type="nucleotide sequence ID" value="NZ_JAJLJH010000001.1"/>
</dbReference>
<dbReference type="InterPro" id="IPR032871">
    <property type="entry name" value="AHH_dom_containing"/>
</dbReference>
<name>A0A9X1YF69_9BURK</name>
<keyword evidence="3" id="KW-1185">Reference proteome</keyword>
<sequence>MNVPSTNPDPGAPTPAEIGELSAAAVAASRNDPNANPRQLINAGLISQRKARIAYENGYTVPAAAQTLLANALRRDYNHRRTLSRNLVNATQEGRPASSCAHHIVALRDSEAARSRVLLFRWGIGINDADNGVFLPARSVGLPGSPNAAHHTPNHAPEYHYEVFLRLRRGTDSGGGRRELKDMKSDLLTGRMSL</sequence>
<gene>
    <name evidence="2" type="ORF">LPC04_04215</name>
</gene>
<evidence type="ECO:0000256" key="1">
    <source>
        <dbReference type="SAM" id="MobiDB-lite"/>
    </source>
</evidence>
<accession>A0A9X1YF69</accession>
<comment type="caution">
    <text evidence="2">The sequence shown here is derived from an EMBL/GenBank/DDBJ whole genome shotgun (WGS) entry which is preliminary data.</text>
</comment>
<evidence type="ECO:0000313" key="3">
    <source>
        <dbReference type="Proteomes" id="UP001139353"/>
    </source>
</evidence>
<dbReference type="AlphaFoldDB" id="A0A9X1YF69"/>
<dbReference type="Proteomes" id="UP001139353">
    <property type="component" value="Unassembled WGS sequence"/>
</dbReference>
<feature type="region of interest" description="Disordered" evidence="1">
    <location>
        <begin position="174"/>
        <end position="194"/>
    </location>
</feature>
<dbReference type="EMBL" id="JAJLJH010000001">
    <property type="protein sequence ID" value="MCK9684908.1"/>
    <property type="molecule type" value="Genomic_DNA"/>
</dbReference>